<organism evidence="2 3">
    <name type="scientific">Anas platyrhynchos</name>
    <name type="common">Mallard</name>
    <name type="synonym">Anas boschas</name>
    <dbReference type="NCBI Taxonomy" id="8839"/>
    <lineage>
        <taxon>Eukaryota</taxon>
        <taxon>Metazoa</taxon>
        <taxon>Chordata</taxon>
        <taxon>Craniata</taxon>
        <taxon>Vertebrata</taxon>
        <taxon>Euteleostomi</taxon>
        <taxon>Archelosauria</taxon>
        <taxon>Archosauria</taxon>
        <taxon>Dinosauria</taxon>
        <taxon>Saurischia</taxon>
        <taxon>Theropoda</taxon>
        <taxon>Coelurosauria</taxon>
        <taxon>Aves</taxon>
        <taxon>Neognathae</taxon>
        <taxon>Galloanserae</taxon>
        <taxon>Anseriformes</taxon>
        <taxon>Anatidae</taxon>
        <taxon>Anatinae</taxon>
        <taxon>Anas</taxon>
    </lineage>
</organism>
<feature type="region of interest" description="Disordered" evidence="1">
    <location>
        <begin position="130"/>
        <end position="151"/>
    </location>
</feature>
<evidence type="ECO:0000313" key="2">
    <source>
        <dbReference type="EMBL" id="EOA94475.1"/>
    </source>
</evidence>
<dbReference type="EMBL" id="KB744749">
    <property type="protein sequence ID" value="EOA94475.1"/>
    <property type="molecule type" value="Genomic_DNA"/>
</dbReference>
<name>R0JB59_ANAPL</name>
<dbReference type="Proteomes" id="UP000296049">
    <property type="component" value="Unassembled WGS sequence"/>
</dbReference>
<keyword evidence="3" id="KW-1185">Reference proteome</keyword>
<protein>
    <submittedName>
        <fullName evidence="2">Uncharacterized protein</fullName>
    </submittedName>
</protein>
<feature type="region of interest" description="Disordered" evidence="1">
    <location>
        <begin position="1"/>
        <end position="21"/>
    </location>
</feature>
<proteinExistence type="predicted"/>
<evidence type="ECO:0000313" key="3">
    <source>
        <dbReference type="Proteomes" id="UP000296049"/>
    </source>
</evidence>
<reference evidence="3" key="1">
    <citation type="journal article" date="2013" name="Nat. Genet.">
        <title>The duck genome and transcriptome provide insight into an avian influenza virus reservoir species.</title>
        <authorList>
            <person name="Huang Y."/>
            <person name="Li Y."/>
            <person name="Burt D.W."/>
            <person name="Chen H."/>
            <person name="Zhang Y."/>
            <person name="Qian W."/>
            <person name="Kim H."/>
            <person name="Gan S."/>
            <person name="Zhao Y."/>
            <person name="Li J."/>
            <person name="Yi K."/>
            <person name="Feng H."/>
            <person name="Zhu P."/>
            <person name="Li B."/>
            <person name="Liu Q."/>
            <person name="Fairley S."/>
            <person name="Magor K.E."/>
            <person name="Du Z."/>
            <person name="Hu X."/>
            <person name="Goodman L."/>
            <person name="Tafer H."/>
            <person name="Vignal A."/>
            <person name="Lee T."/>
            <person name="Kim K.W."/>
            <person name="Sheng Z."/>
            <person name="An Y."/>
            <person name="Searle S."/>
            <person name="Herrero J."/>
            <person name="Groenen M.A."/>
            <person name="Crooijmans R.P."/>
            <person name="Faraut T."/>
            <person name="Cai Q."/>
            <person name="Webster R.G."/>
            <person name="Aldridge J.R."/>
            <person name="Warren W.C."/>
            <person name="Bartschat S."/>
            <person name="Kehr S."/>
            <person name="Marz M."/>
            <person name="Stadler P.F."/>
            <person name="Smith J."/>
            <person name="Kraus R.H."/>
            <person name="Zhao Y."/>
            <person name="Ren L."/>
            <person name="Fei J."/>
            <person name="Morisson M."/>
            <person name="Kaiser P."/>
            <person name="Griffin D.K."/>
            <person name="Rao M."/>
            <person name="Pitel F."/>
            <person name="Wang J."/>
            <person name="Li N."/>
        </authorList>
    </citation>
    <scope>NUCLEOTIDE SEQUENCE [LARGE SCALE GENOMIC DNA]</scope>
</reference>
<gene>
    <name evidence="2" type="ORF">Anapl_12860</name>
</gene>
<sequence>MTQKRPSAPSSSPPTPLNTHQAPALLCTTSAQDTTRGSALTLNTENQDLEVRTLQKSVQYSVAKENRKVQCWKTEQGGSHVEVSALACSNRTVASLSNETKTTGMGVKWMQFCKLPAAMHGYHHTQSTISTHHRASGTHAGPQQARPAVSAQHCRVPSRYARPSPALKEKLEKAQNYLKARKYFTRIPTAYPRRVQPGPTHSLPLTKRGYRTPRAYCFLYNT</sequence>
<dbReference type="AlphaFoldDB" id="R0JB59"/>
<evidence type="ECO:0000256" key="1">
    <source>
        <dbReference type="SAM" id="MobiDB-lite"/>
    </source>
</evidence>
<feature type="compositionally biased region" description="Low complexity" evidence="1">
    <location>
        <begin position="1"/>
        <end position="10"/>
    </location>
</feature>
<accession>R0JB59</accession>